<evidence type="ECO:0000313" key="3">
    <source>
        <dbReference type="EMBL" id="MFC3512671.1"/>
    </source>
</evidence>
<accession>A0ABV7QH64</accession>
<feature type="domain" description="Beta-lactamase-related" evidence="2">
    <location>
        <begin position="43"/>
        <end position="324"/>
    </location>
</feature>
<dbReference type="InterPro" id="IPR001466">
    <property type="entry name" value="Beta-lactam-related"/>
</dbReference>
<proteinExistence type="predicted"/>
<keyword evidence="1" id="KW-0732">Signal</keyword>
<dbReference type="Gene3D" id="3.40.710.10">
    <property type="entry name" value="DD-peptidase/beta-lactamase superfamily"/>
    <property type="match status" value="1"/>
</dbReference>
<keyword evidence="4" id="KW-1185">Reference proteome</keyword>
<dbReference type="PROSITE" id="PS51257">
    <property type="entry name" value="PROKAR_LIPOPROTEIN"/>
    <property type="match status" value="1"/>
</dbReference>
<organism evidence="3 4">
    <name type="scientific">Amycolatopsis halotolerans</name>
    <dbReference type="NCBI Taxonomy" id="330083"/>
    <lineage>
        <taxon>Bacteria</taxon>
        <taxon>Bacillati</taxon>
        <taxon>Actinomycetota</taxon>
        <taxon>Actinomycetes</taxon>
        <taxon>Pseudonocardiales</taxon>
        <taxon>Pseudonocardiaceae</taxon>
        <taxon>Amycolatopsis</taxon>
    </lineage>
</organism>
<evidence type="ECO:0000259" key="2">
    <source>
        <dbReference type="Pfam" id="PF00144"/>
    </source>
</evidence>
<evidence type="ECO:0000313" key="4">
    <source>
        <dbReference type="Proteomes" id="UP001595764"/>
    </source>
</evidence>
<keyword evidence="3" id="KW-0378">Hydrolase</keyword>
<dbReference type="PANTHER" id="PTHR46825:SF7">
    <property type="entry name" value="D-ALANYL-D-ALANINE CARBOXYPEPTIDASE"/>
    <property type="match status" value="1"/>
</dbReference>
<dbReference type="Proteomes" id="UP001595764">
    <property type="component" value="Unassembled WGS sequence"/>
</dbReference>
<dbReference type="GO" id="GO:0016787">
    <property type="term" value="F:hydrolase activity"/>
    <property type="evidence" value="ECO:0007669"/>
    <property type="project" value="UniProtKB-KW"/>
</dbReference>
<dbReference type="PANTHER" id="PTHR46825">
    <property type="entry name" value="D-ALANYL-D-ALANINE-CARBOXYPEPTIDASE/ENDOPEPTIDASE AMPH"/>
    <property type="match status" value="1"/>
</dbReference>
<dbReference type="RefSeq" id="WP_377873831.1">
    <property type="nucleotide sequence ID" value="NZ_JBHMAY010000060.1"/>
</dbReference>
<reference evidence="4" key="1">
    <citation type="journal article" date="2019" name="Int. J. Syst. Evol. Microbiol.">
        <title>The Global Catalogue of Microorganisms (GCM) 10K type strain sequencing project: providing services to taxonomists for standard genome sequencing and annotation.</title>
        <authorList>
            <consortium name="The Broad Institute Genomics Platform"/>
            <consortium name="The Broad Institute Genome Sequencing Center for Infectious Disease"/>
            <person name="Wu L."/>
            <person name="Ma J."/>
        </authorList>
    </citation>
    <scope>NUCLEOTIDE SEQUENCE [LARGE SCALE GENOMIC DNA]</scope>
    <source>
        <strain evidence="4">CGMCC 4.7682</strain>
    </source>
</reference>
<name>A0ABV7QH64_9PSEU</name>
<evidence type="ECO:0000256" key="1">
    <source>
        <dbReference type="SAM" id="SignalP"/>
    </source>
</evidence>
<dbReference type="EC" id="3.-.-.-" evidence="3"/>
<gene>
    <name evidence="3" type="ORF">ACFORO_21060</name>
</gene>
<dbReference type="SUPFAM" id="SSF56601">
    <property type="entry name" value="beta-lactamase/transpeptidase-like"/>
    <property type="match status" value="1"/>
</dbReference>
<comment type="caution">
    <text evidence="3">The sequence shown here is derived from an EMBL/GenBank/DDBJ whole genome shotgun (WGS) entry which is preliminary data.</text>
</comment>
<dbReference type="InterPro" id="IPR012338">
    <property type="entry name" value="Beta-lactam/transpept-like"/>
</dbReference>
<feature type="chain" id="PRO_5046949150" evidence="1">
    <location>
        <begin position="28"/>
        <end position="369"/>
    </location>
</feature>
<protein>
    <submittedName>
        <fullName evidence="3">Serine hydrolase domain-containing protein</fullName>
        <ecNumber evidence="3">3.-.-.-</ecNumber>
    </submittedName>
</protein>
<sequence length="369" mass="39634">MRAWTSAAAAVAVTAALMVAPTTTASAAACSAKPIQTALDGLKKVGLPGIVLTVQSPDCGLWKGGVGKSDVESGRAITGDEHSRIGSDTKTWTAVVVLQLVAEGKISLNETVDHYLPGLIRTARYDGRKITVRQLLQQTSGLPDYLDSPFWEDDQAHRWEHFDPIQTVKQALSLAPPDRAPSGFAYSNTNYNLAGMVVAKVTGRGIGTELTERIIKPLCLDETYWPGDETTIDEPDLRSYTDGVDTTEWNVSEADASGELISTGADTTKFWTSLLGGKLLPAALLTEMKKTVLDDGGEGYGLGLQRYELTPNFPTWGHSGGMASGHDFRNAVTEDGKRSVTVFIDTADYSKAQSDRIDAIVGALVRDIR</sequence>
<dbReference type="EMBL" id="JBHRWI010000024">
    <property type="protein sequence ID" value="MFC3512671.1"/>
    <property type="molecule type" value="Genomic_DNA"/>
</dbReference>
<dbReference type="Pfam" id="PF00144">
    <property type="entry name" value="Beta-lactamase"/>
    <property type="match status" value="1"/>
</dbReference>
<dbReference type="InterPro" id="IPR050491">
    <property type="entry name" value="AmpC-like"/>
</dbReference>
<feature type="signal peptide" evidence="1">
    <location>
        <begin position="1"/>
        <end position="27"/>
    </location>
</feature>